<dbReference type="RefSeq" id="WP_183672157.1">
    <property type="nucleotide sequence ID" value="NZ_BMPB01000009.1"/>
</dbReference>
<dbReference type="EMBL" id="JACHOC010000010">
    <property type="protein sequence ID" value="MBB4624542.1"/>
    <property type="molecule type" value="Genomic_DNA"/>
</dbReference>
<dbReference type="GO" id="GO:0016301">
    <property type="term" value="F:kinase activity"/>
    <property type="evidence" value="ECO:0007669"/>
    <property type="project" value="UniProtKB-KW"/>
</dbReference>
<dbReference type="SUPFAM" id="SSF48452">
    <property type="entry name" value="TPR-like"/>
    <property type="match status" value="1"/>
</dbReference>
<dbReference type="CDD" id="cd00082">
    <property type="entry name" value="HisKA"/>
    <property type="match status" value="1"/>
</dbReference>
<keyword evidence="6" id="KW-0902">Two-component regulatory system</keyword>
<feature type="transmembrane region" description="Helical" evidence="7">
    <location>
        <begin position="406"/>
        <end position="428"/>
    </location>
</feature>
<evidence type="ECO:0000256" key="5">
    <source>
        <dbReference type="ARBA" id="ARBA00022777"/>
    </source>
</evidence>
<dbReference type="PROSITE" id="PS50109">
    <property type="entry name" value="HIS_KIN"/>
    <property type="match status" value="1"/>
</dbReference>
<feature type="domain" description="Histidine kinase" evidence="8">
    <location>
        <begin position="472"/>
        <end position="685"/>
    </location>
</feature>
<dbReference type="SUPFAM" id="SSF47384">
    <property type="entry name" value="Homodimeric domain of signal transducing histidine kinase"/>
    <property type="match status" value="1"/>
</dbReference>
<dbReference type="SMART" id="SM00388">
    <property type="entry name" value="HisKA"/>
    <property type="match status" value="1"/>
</dbReference>
<reference evidence="9 10" key="1">
    <citation type="submission" date="2020-08" db="EMBL/GenBank/DDBJ databases">
        <title>Genomic Encyclopedia of Type Strains, Phase IV (KMG-IV): sequencing the most valuable type-strain genomes for metagenomic binning, comparative biology and taxonomic classification.</title>
        <authorList>
            <person name="Goeker M."/>
        </authorList>
    </citation>
    <scope>NUCLEOTIDE SEQUENCE [LARGE SCALE GENOMIC DNA]</scope>
    <source>
        <strain evidence="9 10">DSM 102983</strain>
    </source>
</reference>
<evidence type="ECO:0000259" key="8">
    <source>
        <dbReference type="PROSITE" id="PS50109"/>
    </source>
</evidence>
<name>A0ABR6KSR6_9BACT</name>
<dbReference type="PANTHER" id="PTHR43711:SF26">
    <property type="entry name" value="SENSOR HISTIDINE KINASE RCSC"/>
    <property type="match status" value="1"/>
</dbReference>
<dbReference type="InterPro" id="IPR011990">
    <property type="entry name" value="TPR-like_helical_dom_sf"/>
</dbReference>
<dbReference type="InterPro" id="IPR004358">
    <property type="entry name" value="Sig_transdc_His_kin-like_C"/>
</dbReference>
<keyword evidence="7" id="KW-0472">Membrane</keyword>
<keyword evidence="3" id="KW-0597">Phosphoprotein</keyword>
<keyword evidence="7" id="KW-1133">Transmembrane helix</keyword>
<keyword evidence="7" id="KW-0812">Transmembrane</keyword>
<dbReference type="Proteomes" id="UP000533637">
    <property type="component" value="Unassembled WGS sequence"/>
</dbReference>
<dbReference type="InterPro" id="IPR005467">
    <property type="entry name" value="His_kinase_dom"/>
</dbReference>
<keyword evidence="5 9" id="KW-0418">Kinase</keyword>
<dbReference type="InterPro" id="IPR036097">
    <property type="entry name" value="HisK_dim/P_sf"/>
</dbReference>
<dbReference type="SUPFAM" id="SSF55874">
    <property type="entry name" value="ATPase domain of HSP90 chaperone/DNA topoisomerase II/histidine kinase"/>
    <property type="match status" value="1"/>
</dbReference>
<evidence type="ECO:0000256" key="2">
    <source>
        <dbReference type="ARBA" id="ARBA00012438"/>
    </source>
</evidence>
<dbReference type="Pfam" id="PF00512">
    <property type="entry name" value="HisKA"/>
    <property type="match status" value="1"/>
</dbReference>
<dbReference type="PRINTS" id="PR00344">
    <property type="entry name" value="BCTRLSENSOR"/>
</dbReference>
<comment type="catalytic activity">
    <reaction evidence="1">
        <text>ATP + protein L-histidine = ADP + protein N-phospho-L-histidine.</text>
        <dbReference type="EC" id="2.7.13.3"/>
    </reaction>
</comment>
<evidence type="ECO:0000256" key="6">
    <source>
        <dbReference type="ARBA" id="ARBA00023012"/>
    </source>
</evidence>
<proteinExistence type="predicted"/>
<accession>A0ABR6KSR6</accession>
<dbReference type="InterPro" id="IPR036890">
    <property type="entry name" value="HATPase_C_sf"/>
</dbReference>
<dbReference type="InterPro" id="IPR003594">
    <property type="entry name" value="HATPase_dom"/>
</dbReference>
<evidence type="ECO:0000256" key="1">
    <source>
        <dbReference type="ARBA" id="ARBA00000085"/>
    </source>
</evidence>
<keyword evidence="10" id="KW-1185">Reference proteome</keyword>
<dbReference type="InterPro" id="IPR003661">
    <property type="entry name" value="HisK_dim/P_dom"/>
</dbReference>
<evidence type="ECO:0000256" key="7">
    <source>
        <dbReference type="SAM" id="Phobius"/>
    </source>
</evidence>
<dbReference type="Pfam" id="PF02518">
    <property type="entry name" value="HATPase_c"/>
    <property type="match status" value="1"/>
</dbReference>
<dbReference type="InterPro" id="IPR050736">
    <property type="entry name" value="Sensor_HK_Regulatory"/>
</dbReference>
<evidence type="ECO:0000313" key="10">
    <source>
        <dbReference type="Proteomes" id="UP000533637"/>
    </source>
</evidence>
<keyword evidence="4" id="KW-0808">Transferase</keyword>
<dbReference type="Gene3D" id="1.10.287.130">
    <property type="match status" value="1"/>
</dbReference>
<dbReference type="SMART" id="SM00387">
    <property type="entry name" value="HATPase_c"/>
    <property type="match status" value="1"/>
</dbReference>
<evidence type="ECO:0000256" key="4">
    <source>
        <dbReference type="ARBA" id="ARBA00022679"/>
    </source>
</evidence>
<evidence type="ECO:0000256" key="3">
    <source>
        <dbReference type="ARBA" id="ARBA00022553"/>
    </source>
</evidence>
<dbReference type="Gene3D" id="1.25.40.10">
    <property type="entry name" value="Tetratricopeptide repeat domain"/>
    <property type="match status" value="2"/>
</dbReference>
<gene>
    <name evidence="9" type="ORF">GGQ57_004473</name>
</gene>
<dbReference type="Gene3D" id="3.30.565.10">
    <property type="entry name" value="Histidine kinase-like ATPase, C-terminal domain"/>
    <property type="match status" value="1"/>
</dbReference>
<evidence type="ECO:0000313" key="9">
    <source>
        <dbReference type="EMBL" id="MBB4624542.1"/>
    </source>
</evidence>
<dbReference type="PANTHER" id="PTHR43711">
    <property type="entry name" value="TWO-COMPONENT HISTIDINE KINASE"/>
    <property type="match status" value="1"/>
</dbReference>
<protein>
    <recommendedName>
        <fullName evidence="2">histidine kinase</fullName>
        <ecNumber evidence="2">2.7.13.3</ecNumber>
    </recommendedName>
</protein>
<comment type="caution">
    <text evidence="9">The sequence shown here is derived from an EMBL/GenBank/DDBJ whole genome shotgun (WGS) entry which is preliminary data.</text>
</comment>
<dbReference type="EC" id="2.7.13.3" evidence="2"/>
<sequence length="691" mass="79322">MKKERIYIFPLLFLMLFMQLYGKDSHKSDSLINILHEDRDPASVLKALKELAAMNRDKAVEVQYLTAMLDKASSVDSISMVYDALSNLSRYYYNIPDMDSLQLWAHYIDSLILKRKDNPDVYYDVHSFVSKQFLYQGDGELSVDEAVRMQNKAKASRQVYGQICSSETLGIIYQTSQQDSLAFSFFQEALRLLEESNGDLQYRIYILSNMIRTALSSNRLEEAREALDKYEISLDLQDEINRKNQIVNRSNWHRWMSYAFNVDLFLKKGEMQKARQSLEQMVEYGSQIERAGKFNIAVLSYFNELAYFHCENGAYSLALAAVDSILSQHDDPNVIRQKIDILSHLGRHEEAVGLYKKYLQGVDERNDKAFIRQVEQLRTLHNVNDKDIQDKELQISHLKVRQNQRLFVISCCVLILLVILIIILLQFLRRSRRLKNELLDEKQLLIESQNDLFKAKVKAENASHMKSAFMANISHEIRTPLNAIVGFSSLVIDPDCDEDERRGYSSIIQNNSDLLLNLINDVLDLSHMESGNLVVSLKPCRLYSICKDAIDSVLHRVEQGVSLTLSMQDESFVLNTDPVRFQQMLLNLLTNAAKFTHQGKIDLAVYIDEEQRQVRVEVTDTGCGIPPDKQEKVFGRFEKLDDYVQGAGLGLAICKMIAEQLGGSVYIDSAYTDGARFVFIHPFDVPEINKV</sequence>
<organism evidence="9 10">
    <name type="scientific">Parabacteroides faecis</name>
    <dbReference type="NCBI Taxonomy" id="1217282"/>
    <lineage>
        <taxon>Bacteria</taxon>
        <taxon>Pseudomonadati</taxon>
        <taxon>Bacteroidota</taxon>
        <taxon>Bacteroidia</taxon>
        <taxon>Bacteroidales</taxon>
        <taxon>Tannerellaceae</taxon>
        <taxon>Parabacteroides</taxon>
    </lineage>
</organism>